<dbReference type="AlphaFoldDB" id="A0A1I0PL92"/>
<accession>A0A1I0PL92</accession>
<dbReference type="EMBL" id="FOJG01000001">
    <property type="protein sequence ID" value="SEW15093.1"/>
    <property type="molecule type" value="Genomic_DNA"/>
</dbReference>
<dbReference type="Proteomes" id="UP000199310">
    <property type="component" value="Unassembled WGS sequence"/>
</dbReference>
<dbReference type="RefSeq" id="WP_089890976.1">
    <property type="nucleotide sequence ID" value="NZ_FOJG01000001.1"/>
</dbReference>
<name>A0A1I0PL92_9BACT</name>
<gene>
    <name evidence="1" type="ORF">SAMN04488122_0846</name>
</gene>
<evidence type="ECO:0000313" key="1">
    <source>
        <dbReference type="EMBL" id="SEW15093.1"/>
    </source>
</evidence>
<evidence type="ECO:0000313" key="2">
    <source>
        <dbReference type="Proteomes" id="UP000199310"/>
    </source>
</evidence>
<reference evidence="2" key="1">
    <citation type="submission" date="2016-10" db="EMBL/GenBank/DDBJ databases">
        <authorList>
            <person name="Varghese N."/>
            <person name="Submissions S."/>
        </authorList>
    </citation>
    <scope>NUCLEOTIDE SEQUENCE [LARGE SCALE GENOMIC DNA]</scope>
    <source>
        <strain evidence="2">DSM 3695</strain>
    </source>
</reference>
<organism evidence="1 2">
    <name type="scientific">Chitinophaga arvensicola</name>
    <dbReference type="NCBI Taxonomy" id="29529"/>
    <lineage>
        <taxon>Bacteria</taxon>
        <taxon>Pseudomonadati</taxon>
        <taxon>Bacteroidota</taxon>
        <taxon>Chitinophagia</taxon>
        <taxon>Chitinophagales</taxon>
        <taxon>Chitinophagaceae</taxon>
        <taxon>Chitinophaga</taxon>
    </lineage>
</organism>
<proteinExistence type="predicted"/>
<sequence>MKLFNTLIKEHLSILLRLGFDEKNLQSPYREGWLAQEFKLHLEKAIRNMHYDRSCSDFVLYPVAGQDVKSRIKFDLHYHFDPIAKHLILVNAGAQSGQSRISVQLHPTAIIPTALQLAQFLKMSAQLID</sequence>
<protein>
    <submittedName>
        <fullName evidence="1">Uncharacterized protein</fullName>
    </submittedName>
</protein>
<keyword evidence="2" id="KW-1185">Reference proteome</keyword>
<dbReference type="OrthoDB" id="683697at2"/>